<keyword evidence="4" id="KW-0808">Transferase</keyword>
<dbReference type="OMA" id="MKLINPH"/>
<reference evidence="27" key="1">
    <citation type="submission" date="2011-08" db="EMBL/GenBank/DDBJ databases">
        <authorList>
            <person name="Rombauts S."/>
        </authorList>
    </citation>
    <scope>NUCLEOTIDE SEQUENCE</scope>
    <source>
        <strain evidence="27">London</strain>
    </source>
</reference>
<evidence type="ECO:0000256" key="6">
    <source>
        <dbReference type="ARBA" id="ARBA00022729"/>
    </source>
</evidence>
<feature type="binding site" evidence="21">
    <location>
        <position position="475"/>
    </location>
    <ligand>
        <name>ATP</name>
        <dbReference type="ChEBI" id="CHEBI:30616"/>
    </ligand>
</feature>
<dbReference type="Proteomes" id="UP000015104">
    <property type="component" value="Unassembled WGS sequence"/>
</dbReference>
<dbReference type="SUPFAM" id="SSF49313">
    <property type="entry name" value="Cadherin-like"/>
    <property type="match status" value="1"/>
</dbReference>
<evidence type="ECO:0000256" key="5">
    <source>
        <dbReference type="ARBA" id="ARBA00022692"/>
    </source>
</evidence>
<dbReference type="GO" id="GO:0005509">
    <property type="term" value="F:calcium ion binding"/>
    <property type="evidence" value="ECO:0007669"/>
    <property type="project" value="UniProtKB-UniRule"/>
</dbReference>
<dbReference type="PROSITE" id="PS00107">
    <property type="entry name" value="PROTEIN_KINASE_ATP"/>
    <property type="match status" value="1"/>
</dbReference>
<keyword evidence="11 23" id="KW-1133">Transmembrane helix</keyword>
<keyword evidence="3" id="KW-0597">Phosphoprotein</keyword>
<dbReference type="InterPro" id="IPR011009">
    <property type="entry name" value="Kinase-like_dom_sf"/>
</dbReference>
<dbReference type="FunFam" id="3.30.200.20:FF:000593">
    <property type="entry name" value="Predicted protein"/>
    <property type="match status" value="1"/>
</dbReference>
<dbReference type="GO" id="GO:0007156">
    <property type="term" value="P:homophilic cell adhesion via plasma membrane adhesion molecules"/>
    <property type="evidence" value="ECO:0007669"/>
    <property type="project" value="InterPro"/>
</dbReference>
<dbReference type="EC" id="2.7.10.1" evidence="2"/>
<dbReference type="EMBL" id="CAEY01000275">
    <property type="status" value="NOT_ANNOTATED_CDS"/>
    <property type="molecule type" value="Genomic_DNA"/>
</dbReference>
<dbReference type="InterPro" id="IPR020635">
    <property type="entry name" value="Tyr_kinase_cat_dom"/>
</dbReference>
<keyword evidence="15" id="KW-0675">Receptor</keyword>
<dbReference type="SUPFAM" id="SSF56112">
    <property type="entry name" value="Protein kinase-like (PK-like)"/>
    <property type="match status" value="1"/>
</dbReference>
<evidence type="ECO:0000256" key="14">
    <source>
        <dbReference type="ARBA" id="ARBA00023157"/>
    </source>
</evidence>
<dbReference type="PANTHER" id="PTHR24416:SF621">
    <property type="entry name" value="TYROSINE KINASE RECEPTOR CAD96CA"/>
    <property type="match status" value="1"/>
</dbReference>
<keyword evidence="27" id="KW-1185">Reference proteome</keyword>
<organism evidence="26 27">
    <name type="scientific">Tetranychus urticae</name>
    <name type="common">Two-spotted spider mite</name>
    <dbReference type="NCBI Taxonomy" id="32264"/>
    <lineage>
        <taxon>Eukaryota</taxon>
        <taxon>Metazoa</taxon>
        <taxon>Ecdysozoa</taxon>
        <taxon>Arthropoda</taxon>
        <taxon>Chelicerata</taxon>
        <taxon>Arachnida</taxon>
        <taxon>Acari</taxon>
        <taxon>Acariformes</taxon>
        <taxon>Trombidiformes</taxon>
        <taxon>Prostigmata</taxon>
        <taxon>Eleutherengona</taxon>
        <taxon>Raphignathae</taxon>
        <taxon>Tetranychoidea</taxon>
        <taxon>Tetranychidae</taxon>
        <taxon>Tetranychus</taxon>
    </lineage>
</organism>
<evidence type="ECO:0000256" key="9">
    <source>
        <dbReference type="ARBA" id="ARBA00022777"/>
    </source>
</evidence>
<keyword evidence="14" id="KW-1015">Disulfide bond</keyword>
<sequence>MYRPYGLPSNILLLRNIVALYLIVVIFVFSGLIKSTHGYNSNGLSHHNSPPVFDFKRDWIIKETEPLGHKVATVSAHDADGDEIKYGLEAGLFRDGLQYFNINPQTGQVFIKQSLTGQAGNSFYILVTADDGYHSAKIEVNARIVKQNSDINDYGLNKPSHPFSPFHGSFPGSIFGQNGHNNGSPSINIPIHPFSTPKGIPSTTKKPTTSSSTVPANKPTQKAKNTIKPSFKVNVTRPLVASNASFTHSFVNSSSIKQTVASNNSVYVKSTTQSPNITTQSSITLTPSTTLNPPTTPETVTTTLKPIVSNSHHGSNLHRHSHSSFQLIFEILPLLATIFFFTFIGFLIYGLSRFCTSRSESTSHLGSWPMMIKPSANKCDSIETSVCSITSDLEYRPGPFYPPNIFPSAPDSYNLFGPNDLNPKQLIPNNLDQWEFPRHHLRLLGILGEGCFGRVWKCEAFNINNVEGATIVAVKTTKETSSEQEKRDLMSELEIMSQLESHPNVVSLLGCCTEIEPRFLILEYVPFGTLQSYLRDNRSERFYGNILGAFTSQDLTSFGYQISKGMEYISSKGIIHRDLAARNILMGNNKTCKIGDFGFSRKVTINQIYERKSEGRLPIRWMAPESLSDNVFTTQSDVWSFGILMWEIVTLGSTPYPGMSTKEVMRKVREGYRLEKPEHCKREIYNIMFYCWNKLPEDRPDFPEITKMLDNLVTSENDYIELDRFPDHSYYNVIANLSGEKL</sequence>
<proteinExistence type="predicted"/>
<dbReference type="eggNOG" id="KOG0200">
    <property type="taxonomic scope" value="Eukaryota"/>
</dbReference>
<evidence type="ECO:0000256" key="2">
    <source>
        <dbReference type="ARBA" id="ARBA00011902"/>
    </source>
</evidence>
<dbReference type="FunFam" id="1.10.510.10:FF:000190">
    <property type="entry name" value="Proto-oncogene tyrosine-protein kinase receptor Ret"/>
    <property type="match status" value="1"/>
</dbReference>
<dbReference type="KEGG" id="tut:107365937"/>
<comment type="catalytic activity">
    <reaction evidence="18">
        <text>L-tyrosyl-[protein] + ATP = O-phospho-L-tyrosyl-[protein] + ADP + H(+)</text>
        <dbReference type="Rhea" id="RHEA:10596"/>
        <dbReference type="Rhea" id="RHEA-COMP:10136"/>
        <dbReference type="Rhea" id="RHEA-COMP:20101"/>
        <dbReference type="ChEBI" id="CHEBI:15378"/>
        <dbReference type="ChEBI" id="CHEBI:30616"/>
        <dbReference type="ChEBI" id="CHEBI:46858"/>
        <dbReference type="ChEBI" id="CHEBI:61978"/>
        <dbReference type="ChEBI" id="CHEBI:456216"/>
        <dbReference type="EC" id="2.7.10.1"/>
    </reaction>
</comment>
<dbReference type="InterPro" id="IPR050122">
    <property type="entry name" value="RTK"/>
</dbReference>
<evidence type="ECO:0000256" key="7">
    <source>
        <dbReference type="ARBA" id="ARBA00022737"/>
    </source>
</evidence>
<dbReference type="GO" id="GO:0004714">
    <property type="term" value="F:transmembrane receptor protein tyrosine kinase activity"/>
    <property type="evidence" value="ECO:0007669"/>
    <property type="project" value="UniProtKB-EC"/>
</dbReference>
<gene>
    <name evidence="26" type="primary">107365937</name>
</gene>
<dbReference type="GO" id="GO:0005886">
    <property type="term" value="C:plasma membrane"/>
    <property type="evidence" value="ECO:0007669"/>
    <property type="project" value="TreeGrafter"/>
</dbReference>
<keyword evidence="6" id="KW-0732">Signal</keyword>
<evidence type="ECO:0000256" key="3">
    <source>
        <dbReference type="ARBA" id="ARBA00022553"/>
    </source>
</evidence>
<dbReference type="GO" id="GO:0043235">
    <property type="term" value="C:receptor complex"/>
    <property type="evidence" value="ECO:0007669"/>
    <property type="project" value="TreeGrafter"/>
</dbReference>
<evidence type="ECO:0000256" key="22">
    <source>
        <dbReference type="SAM" id="MobiDB-lite"/>
    </source>
</evidence>
<dbReference type="AlphaFoldDB" id="T1KN97"/>
<evidence type="ECO:0000259" key="24">
    <source>
        <dbReference type="PROSITE" id="PS50011"/>
    </source>
</evidence>
<dbReference type="CDD" id="cd00192">
    <property type="entry name" value="PTKc"/>
    <property type="match status" value="1"/>
</dbReference>
<evidence type="ECO:0000256" key="12">
    <source>
        <dbReference type="ARBA" id="ARBA00023136"/>
    </source>
</evidence>
<evidence type="ECO:0000256" key="15">
    <source>
        <dbReference type="ARBA" id="ARBA00023170"/>
    </source>
</evidence>
<feature type="domain" description="Cadherin" evidence="25">
    <location>
        <begin position="61"/>
        <end position="161"/>
    </location>
</feature>
<keyword evidence="20" id="KW-0106">Calcium</keyword>
<dbReference type="InterPro" id="IPR017441">
    <property type="entry name" value="Protein_kinase_ATP_BS"/>
</dbReference>
<evidence type="ECO:0000313" key="27">
    <source>
        <dbReference type="Proteomes" id="UP000015104"/>
    </source>
</evidence>
<dbReference type="GO" id="GO:1902533">
    <property type="term" value="P:positive regulation of intracellular signal transduction"/>
    <property type="evidence" value="ECO:0007669"/>
    <property type="project" value="UniProtKB-ARBA"/>
</dbReference>
<dbReference type="HOGENOM" id="CLU_020235_1_0_1"/>
<comment type="subcellular location">
    <subcellularLocation>
        <location evidence="1">Membrane</location>
        <topology evidence="1">Single-pass type I membrane protein</topology>
    </subcellularLocation>
</comment>
<comment type="function">
    <text evidence="19">Receptor for basic fibroblast growth factor.</text>
</comment>
<dbReference type="OrthoDB" id="3256376at2759"/>
<dbReference type="EnsemblMetazoa" id="tetur16g00180.1">
    <property type="protein sequence ID" value="tetur16g00180.1"/>
    <property type="gene ID" value="tetur16g00180"/>
</dbReference>
<feature type="region of interest" description="Disordered" evidence="22">
    <location>
        <begin position="278"/>
        <end position="298"/>
    </location>
</feature>
<evidence type="ECO:0000259" key="25">
    <source>
        <dbReference type="PROSITE" id="PS50268"/>
    </source>
</evidence>
<dbReference type="PRINTS" id="PR00109">
    <property type="entry name" value="TYRKINASE"/>
</dbReference>
<feature type="transmembrane region" description="Helical" evidence="23">
    <location>
        <begin position="12"/>
        <end position="33"/>
    </location>
</feature>
<dbReference type="Gene3D" id="2.60.40.60">
    <property type="entry name" value="Cadherins"/>
    <property type="match status" value="1"/>
</dbReference>
<evidence type="ECO:0000256" key="23">
    <source>
        <dbReference type="SAM" id="Phobius"/>
    </source>
</evidence>
<dbReference type="Gene3D" id="3.30.200.20">
    <property type="entry name" value="Phosphorylase Kinase, domain 1"/>
    <property type="match status" value="1"/>
</dbReference>
<dbReference type="CDD" id="cd11304">
    <property type="entry name" value="Cadherin_repeat"/>
    <property type="match status" value="1"/>
</dbReference>
<evidence type="ECO:0000256" key="4">
    <source>
        <dbReference type="ARBA" id="ARBA00022679"/>
    </source>
</evidence>
<feature type="domain" description="Protein kinase" evidence="24">
    <location>
        <begin position="441"/>
        <end position="720"/>
    </location>
</feature>
<dbReference type="InterPro" id="IPR015919">
    <property type="entry name" value="Cadherin-like_sf"/>
</dbReference>
<feature type="region of interest" description="Disordered" evidence="22">
    <location>
        <begin position="198"/>
        <end position="224"/>
    </location>
</feature>
<feature type="compositionally biased region" description="Polar residues" evidence="22">
    <location>
        <begin position="214"/>
        <end position="224"/>
    </location>
</feature>
<dbReference type="PROSITE" id="PS50268">
    <property type="entry name" value="CADHERIN_2"/>
    <property type="match status" value="1"/>
</dbReference>
<evidence type="ECO:0000256" key="20">
    <source>
        <dbReference type="PROSITE-ProRule" id="PRU00043"/>
    </source>
</evidence>
<evidence type="ECO:0000256" key="11">
    <source>
        <dbReference type="ARBA" id="ARBA00022989"/>
    </source>
</evidence>
<dbReference type="GO" id="GO:0007169">
    <property type="term" value="P:cell surface receptor protein tyrosine kinase signaling pathway"/>
    <property type="evidence" value="ECO:0007669"/>
    <property type="project" value="TreeGrafter"/>
</dbReference>
<dbReference type="PANTHER" id="PTHR24416">
    <property type="entry name" value="TYROSINE-PROTEIN KINASE RECEPTOR"/>
    <property type="match status" value="1"/>
</dbReference>
<dbReference type="GO" id="GO:0005524">
    <property type="term" value="F:ATP binding"/>
    <property type="evidence" value="ECO:0007669"/>
    <property type="project" value="UniProtKB-UniRule"/>
</dbReference>
<keyword evidence="17" id="KW-0393">Immunoglobulin domain</keyword>
<keyword evidence="8 21" id="KW-0547">Nucleotide-binding</keyword>
<dbReference type="PROSITE" id="PS50011">
    <property type="entry name" value="PROTEIN_KINASE_DOM"/>
    <property type="match status" value="1"/>
</dbReference>
<feature type="compositionally biased region" description="Low complexity" evidence="22">
    <location>
        <begin position="198"/>
        <end position="213"/>
    </location>
</feature>
<keyword evidence="16" id="KW-0325">Glycoprotein</keyword>
<keyword evidence="9" id="KW-0418">Kinase</keyword>
<dbReference type="InterPro" id="IPR000719">
    <property type="entry name" value="Prot_kinase_dom"/>
</dbReference>
<evidence type="ECO:0000256" key="10">
    <source>
        <dbReference type="ARBA" id="ARBA00022840"/>
    </source>
</evidence>
<keyword evidence="12 23" id="KW-0472">Membrane</keyword>
<evidence type="ECO:0000256" key="1">
    <source>
        <dbReference type="ARBA" id="ARBA00004479"/>
    </source>
</evidence>
<dbReference type="InterPro" id="IPR001245">
    <property type="entry name" value="Ser-Thr/Tyr_kinase_cat_dom"/>
</dbReference>
<evidence type="ECO:0000256" key="17">
    <source>
        <dbReference type="ARBA" id="ARBA00023319"/>
    </source>
</evidence>
<evidence type="ECO:0000256" key="8">
    <source>
        <dbReference type="ARBA" id="ARBA00022741"/>
    </source>
</evidence>
<evidence type="ECO:0000256" key="21">
    <source>
        <dbReference type="PROSITE-ProRule" id="PRU10141"/>
    </source>
</evidence>
<protein>
    <recommendedName>
        <fullName evidence="2">receptor protein-tyrosine kinase</fullName>
        <ecNumber evidence="2">2.7.10.1</ecNumber>
    </recommendedName>
</protein>
<evidence type="ECO:0000256" key="18">
    <source>
        <dbReference type="ARBA" id="ARBA00051243"/>
    </source>
</evidence>
<keyword evidence="13" id="KW-0829">Tyrosine-protein kinase</keyword>
<dbReference type="InterPro" id="IPR008266">
    <property type="entry name" value="Tyr_kinase_AS"/>
</dbReference>
<dbReference type="PROSITE" id="PS00109">
    <property type="entry name" value="PROTEIN_KINASE_TYR"/>
    <property type="match status" value="1"/>
</dbReference>
<evidence type="ECO:0000256" key="19">
    <source>
        <dbReference type="ARBA" id="ARBA00056965"/>
    </source>
</evidence>
<dbReference type="STRING" id="32264.T1KN97"/>
<keyword evidence="5 23" id="KW-0812">Transmembrane</keyword>
<evidence type="ECO:0000313" key="26">
    <source>
        <dbReference type="EnsemblMetazoa" id="tetur16g00180.1"/>
    </source>
</evidence>
<keyword evidence="10 21" id="KW-0067">ATP-binding</keyword>
<dbReference type="Pfam" id="PF07714">
    <property type="entry name" value="PK_Tyr_Ser-Thr"/>
    <property type="match status" value="1"/>
</dbReference>
<dbReference type="InterPro" id="IPR002126">
    <property type="entry name" value="Cadherin-like_dom"/>
</dbReference>
<evidence type="ECO:0000256" key="16">
    <source>
        <dbReference type="ARBA" id="ARBA00023180"/>
    </source>
</evidence>
<name>T1KN97_TETUR</name>
<dbReference type="SMART" id="SM00219">
    <property type="entry name" value="TyrKc"/>
    <property type="match status" value="1"/>
</dbReference>
<evidence type="ECO:0000256" key="13">
    <source>
        <dbReference type="ARBA" id="ARBA00023137"/>
    </source>
</evidence>
<dbReference type="Gene3D" id="1.10.510.10">
    <property type="entry name" value="Transferase(Phosphotransferase) domain 1"/>
    <property type="match status" value="1"/>
</dbReference>
<keyword evidence="7" id="KW-0677">Repeat</keyword>
<reference evidence="26" key="2">
    <citation type="submission" date="2015-06" db="UniProtKB">
        <authorList>
            <consortium name="EnsemblMetazoa"/>
        </authorList>
    </citation>
    <scope>IDENTIFICATION</scope>
</reference>
<accession>T1KN97</accession>
<feature type="transmembrane region" description="Helical" evidence="23">
    <location>
        <begin position="327"/>
        <end position="351"/>
    </location>
</feature>